<dbReference type="EMBL" id="JASCIR010000037">
    <property type="protein sequence ID" value="MDI3390027.1"/>
    <property type="molecule type" value="Genomic_DNA"/>
</dbReference>
<protein>
    <recommendedName>
        <fullName evidence="4">PGG domain-containing protein</fullName>
    </recommendedName>
</protein>
<dbReference type="RefSeq" id="WP_282516506.1">
    <property type="nucleotide sequence ID" value="NZ_JASCIR010000037.1"/>
</dbReference>
<keyword evidence="1" id="KW-0812">Transmembrane</keyword>
<reference evidence="2 3" key="1">
    <citation type="submission" date="2023-05" db="EMBL/GenBank/DDBJ databases">
        <title>Draft genome sequence of Streptomyces sp. B-S-A8 isolated from a cave soil in Thailand.</title>
        <authorList>
            <person name="Chamroensaksri N."/>
            <person name="Muangham S."/>
        </authorList>
    </citation>
    <scope>NUCLEOTIDE SEQUENCE [LARGE SCALE GENOMIC DNA]</scope>
    <source>
        <strain evidence="2 3">B-S-A8</strain>
    </source>
</reference>
<comment type="caution">
    <text evidence="2">The sequence shown here is derived from an EMBL/GenBank/DDBJ whole genome shotgun (WGS) entry which is preliminary data.</text>
</comment>
<feature type="transmembrane region" description="Helical" evidence="1">
    <location>
        <begin position="34"/>
        <end position="52"/>
    </location>
</feature>
<sequence length="108" mass="11831">MPGEGKVGGGARTAGELEWMCCLLLDEQRQGRRAAFLLTVTATAAVICVWAGVSSPSPGARCLFAVILVLNAVAAVTLIRRLRLAYVCLKSYRWHVEWLKGTEQQRRS</sequence>
<evidence type="ECO:0000313" key="2">
    <source>
        <dbReference type="EMBL" id="MDI3390027.1"/>
    </source>
</evidence>
<evidence type="ECO:0008006" key="4">
    <source>
        <dbReference type="Google" id="ProtNLM"/>
    </source>
</evidence>
<name>A0ABT6S015_9ACTN</name>
<proteinExistence type="predicted"/>
<dbReference type="Proteomes" id="UP001224661">
    <property type="component" value="Unassembled WGS sequence"/>
</dbReference>
<organism evidence="2 3">
    <name type="scientific">Streptomyces solicavernae</name>
    <dbReference type="NCBI Taxonomy" id="3043614"/>
    <lineage>
        <taxon>Bacteria</taxon>
        <taxon>Bacillati</taxon>
        <taxon>Actinomycetota</taxon>
        <taxon>Actinomycetes</taxon>
        <taxon>Kitasatosporales</taxon>
        <taxon>Streptomycetaceae</taxon>
        <taxon>Streptomyces</taxon>
    </lineage>
</organism>
<feature type="transmembrane region" description="Helical" evidence="1">
    <location>
        <begin position="58"/>
        <end position="79"/>
    </location>
</feature>
<evidence type="ECO:0000256" key="1">
    <source>
        <dbReference type="SAM" id="Phobius"/>
    </source>
</evidence>
<accession>A0ABT6S015</accession>
<keyword evidence="3" id="KW-1185">Reference proteome</keyword>
<gene>
    <name evidence="2" type="ORF">QIS99_28110</name>
</gene>
<keyword evidence="1" id="KW-0472">Membrane</keyword>
<evidence type="ECO:0000313" key="3">
    <source>
        <dbReference type="Proteomes" id="UP001224661"/>
    </source>
</evidence>
<keyword evidence="1" id="KW-1133">Transmembrane helix</keyword>